<feature type="region of interest" description="Disordered" evidence="1">
    <location>
        <begin position="18"/>
        <end position="209"/>
    </location>
</feature>
<reference evidence="2" key="1">
    <citation type="submission" date="2023-04" db="EMBL/GenBank/DDBJ databases">
        <title>Phytophthora lilii NBRC 32176.</title>
        <authorList>
            <person name="Ichikawa N."/>
            <person name="Sato H."/>
            <person name="Tonouchi N."/>
        </authorList>
    </citation>
    <scope>NUCLEOTIDE SEQUENCE</scope>
    <source>
        <strain evidence="2">NBRC 32176</strain>
    </source>
</reference>
<feature type="region of interest" description="Disordered" evidence="1">
    <location>
        <begin position="267"/>
        <end position="300"/>
    </location>
</feature>
<dbReference type="AlphaFoldDB" id="A0A9W6X2W6"/>
<feature type="compositionally biased region" description="Basic and acidic residues" evidence="1">
    <location>
        <begin position="18"/>
        <end position="42"/>
    </location>
</feature>
<feature type="compositionally biased region" description="Low complexity" evidence="1">
    <location>
        <begin position="162"/>
        <end position="177"/>
    </location>
</feature>
<feature type="compositionally biased region" description="Polar residues" evidence="1">
    <location>
        <begin position="279"/>
        <end position="295"/>
    </location>
</feature>
<comment type="caution">
    <text evidence="2">The sequence shown here is derived from an EMBL/GenBank/DDBJ whole genome shotgun (WGS) entry which is preliminary data.</text>
</comment>
<feature type="compositionally biased region" description="Low complexity" evidence="1">
    <location>
        <begin position="236"/>
        <end position="248"/>
    </location>
</feature>
<sequence>MDVPTDKELQLEAAKELTELAHGEKEATAAKRTDGGEQKLQEKNNAVVPVPSLVTLTSDEDEEDALPALKRSTRARKREAPSPAKSRGEGDSPSKKKLRRVKSAEHLDVSDVTPTQTTQTASSDEPQDSPLNDENVPNINTHHADKKSPRQKGNYVRKVAPASKSAQTSTSTSNQAQPEVNKPAARRGRAPKNAVPPQSTEGKKSIQGSVPDALRSAIAEVVLQRQQLLSRRVDAESQSQSQEPQTQERFICDSDIELSDVTLILPEPKSSAPHKKQRSSTPSNTPRHGQRTMVSSGPPAGLLPPLIDGPRIVCGQSNLEQKRVFFKAKQLAFEQLKWHHENELQHYELELLRREMEARESLARQELQLKKMRIRADIIQPMISAGASVADIAERLRLL</sequence>
<feature type="region of interest" description="Disordered" evidence="1">
    <location>
        <begin position="232"/>
        <end position="252"/>
    </location>
</feature>
<evidence type="ECO:0000256" key="1">
    <source>
        <dbReference type="SAM" id="MobiDB-lite"/>
    </source>
</evidence>
<dbReference type="Proteomes" id="UP001165083">
    <property type="component" value="Unassembled WGS sequence"/>
</dbReference>
<feature type="compositionally biased region" description="Polar residues" evidence="1">
    <location>
        <begin position="112"/>
        <end position="141"/>
    </location>
</feature>
<protein>
    <submittedName>
        <fullName evidence="2">Unnamed protein product</fullName>
    </submittedName>
</protein>
<proteinExistence type="predicted"/>
<organism evidence="2 3">
    <name type="scientific">Phytophthora lilii</name>
    <dbReference type="NCBI Taxonomy" id="2077276"/>
    <lineage>
        <taxon>Eukaryota</taxon>
        <taxon>Sar</taxon>
        <taxon>Stramenopiles</taxon>
        <taxon>Oomycota</taxon>
        <taxon>Peronosporomycetes</taxon>
        <taxon>Peronosporales</taxon>
        <taxon>Peronosporaceae</taxon>
        <taxon>Phytophthora</taxon>
    </lineage>
</organism>
<evidence type="ECO:0000313" key="3">
    <source>
        <dbReference type="Proteomes" id="UP001165083"/>
    </source>
</evidence>
<gene>
    <name evidence="2" type="ORF">Plil01_001217700</name>
</gene>
<dbReference type="OrthoDB" id="129444at2759"/>
<name>A0A9W6X2W6_9STRA</name>
<evidence type="ECO:0000313" key="2">
    <source>
        <dbReference type="EMBL" id="GMF28827.1"/>
    </source>
</evidence>
<dbReference type="EMBL" id="BSXW01000738">
    <property type="protein sequence ID" value="GMF28827.1"/>
    <property type="molecule type" value="Genomic_DNA"/>
</dbReference>
<accession>A0A9W6X2W6</accession>
<keyword evidence="3" id="KW-1185">Reference proteome</keyword>